<dbReference type="Pfam" id="PF14252">
    <property type="entry name" value="DUF4347"/>
    <property type="match status" value="1"/>
</dbReference>
<protein>
    <recommendedName>
        <fullName evidence="4">DUF4347 domain-containing protein</fullName>
    </recommendedName>
</protein>
<evidence type="ECO:0000259" key="1">
    <source>
        <dbReference type="Pfam" id="PF14252"/>
    </source>
</evidence>
<dbReference type="Pfam" id="PF19078">
    <property type="entry name" value="Big_12"/>
    <property type="match status" value="1"/>
</dbReference>
<dbReference type="InterPro" id="IPR044048">
    <property type="entry name" value="Big_12"/>
</dbReference>
<dbReference type="InterPro" id="IPR025592">
    <property type="entry name" value="DUF4347"/>
</dbReference>
<feature type="domain" description="DUF4347" evidence="1">
    <location>
        <begin position="9"/>
        <end position="164"/>
    </location>
</feature>
<evidence type="ECO:0000259" key="2">
    <source>
        <dbReference type="Pfam" id="PF19078"/>
    </source>
</evidence>
<dbReference type="SUPFAM" id="SSF52058">
    <property type="entry name" value="L domain-like"/>
    <property type="match status" value="1"/>
</dbReference>
<evidence type="ECO:0000313" key="3">
    <source>
        <dbReference type="EMBL" id="QHT80387.1"/>
    </source>
</evidence>
<dbReference type="InterPro" id="IPR032675">
    <property type="entry name" value="LRR_dom_sf"/>
</dbReference>
<dbReference type="Pfam" id="PF13306">
    <property type="entry name" value="LRR_5"/>
    <property type="match status" value="1"/>
</dbReference>
<feature type="domain" description="Bacterial Ig-like" evidence="2">
    <location>
        <begin position="377"/>
        <end position="445"/>
    </location>
</feature>
<dbReference type="InterPro" id="IPR026906">
    <property type="entry name" value="LRR_5"/>
</dbReference>
<organism evidence="3">
    <name type="scientific">viral metagenome</name>
    <dbReference type="NCBI Taxonomy" id="1070528"/>
    <lineage>
        <taxon>unclassified sequences</taxon>
        <taxon>metagenomes</taxon>
        <taxon>organismal metagenomes</taxon>
    </lineage>
</organism>
<accession>A0A6C0HJ39</accession>
<dbReference type="Gene3D" id="3.80.10.10">
    <property type="entry name" value="Ribonuclease Inhibitor"/>
    <property type="match status" value="1"/>
</dbReference>
<sequence>MESRKYKNICFIDSVVEKNTFSAYLNSETYPIIYDYDTDRETLKSTILKQFNQVDRISFAFHGPPSSEYYPKSFINNESFFSDGNISFLQDIFTELNITRVDFLGCNLLQVQEWKDYFSHFQNVVIIGASFDNTGNSHYGGNWLMESTMENVRDVYFKSEIENFASLLAIAAEYDSFVFENNTYRFYYSGTTAGSFTVTQLNNYEVNTPDTGPARTVAAEGVGTHGIINLVEFRSVAYFASLVSGFQNGPVTSVRIPLYCNTIGKYCFNGCSSLNTVTFATTAANFSISEGAFQNCTSLTNISIPPNCTSIGNSAFNGCSRLSMITFLQNTIPVIPQSAFPFIHKNLSYVDSPSNISKLIAARLINNTVSSFSFADNRTSFSQGQTSTVRLIFSVVCDFSNSALTVQNGSLTLTNPSGDRLTWTGVFTPTAGIHAENNKMSLSSSYKLNSAPVELSYNIIILNTQPDLSFSLSAASYTSVYRPPPNNTFDLSLSGFVTGGIEGASLSFSGTGVFGSILTYTDVSSYTIIATKSYPNYNDVTLSKTITITPATQPGLSFSSPDLSYTAEFRPFPNNTFELSDLVTGGVDGASLSFSGTGVFGSILTYTDVSSYTILATKNKPNYYDVTLSKTITKTIVVIPATQPDLSFSSPDLSYTAEYRPFPNNTFGLSDLVTGGVDGASLSFSGTGVSGSILTYTDVSSYTILATKSYPNYNAITLSKTITITPATQPDLSFSLSASSYTSVYRSYPNNTFDLSLSGFVTGGEASAILSFSGTGLSGSILTYTDVSSYTIIATKKKPNYHDITLSKTIAIIPATQPDLSFSSPDLSYTVVYRPFDKTFELSALVTGGVDGAILSFSGTSVSGTTLTYTDVSSYTILATKKKPNYNDITLSKTITIIPATQPDLSFSSPDLSYTAEYKPFPDNTFELSDLVTGGLPEASLSFSGTGVSGSLLTYTEIGNYIVTATKSYPNYNDISLSRTITITKSIFPLEFSTFTVSYNLLNPFVDVSENLVGGGLFDFTLTTIYTSSTPNTYFIDSTFYYSFPGTYEIRAVRGNSNYEGTTTGTIIVTRIPQQPLIVEDCYLSKGGNIDLKNYVSGGSGQGAYQYAVAQNGKVLSLSENSIFSFGEGTYSIQVKKYADVYYTEQLSNIATFTAKQMDVITSQYKTSFTLSNGNVYSNQNIGSMLSFIKEIADAALVAEYTEQIVEQIFEKLDITQCMIYSTLPFGSATNTILLKPNLAHVLESMVDSAYMPSWASSGSISFPTKQGDFLKVSIISENTLGIFSAKAGGIIKTLEKGESFIYEEKYLIMAGSIYIERIPDPKNCPIPEVPIDKTNLSQKQRYAGFVRNTAYKQVIVGPASNIVLYDIANTHFSFKFDSLGNPLAYIYSIKDTQNNITKYTVDSNTGEFFTFNGLTPNTTYYLEIFVRYANILQPLGIVNAIIVNTLNEIELKDFSYVAQNNSILISFDQPENKPKKFVVRWKELSYTNSISGEVEIRNIYTKDFYDRKNVPITNLKIGVSYEIYVDTYFTFSDGNFKEPLSSPRKTILTIYESSLDLSMTNITGNSLDIRFIDNLNTATQPTRYFMKLTKMGLTEEGKLIEISTVYISDSSSNITHSIAGLNKNTRYNVLTTIGYISTNEYHDSTFFYTRDEGPITNFSSDMYNTYGTLYFQPSPFSVSSTVDISFASLNYTLSGDISKFAVRDLDIGSTYPIHIKTSYVHGNQTNVYDFSGVFNTLNEGPCLEISLLDINAFDVDCSFSDRYTPAYYTITRRAPDGLTRTLTLTGVQSKRFQFSQLLHFTEYDITIESVFSNRHTYSSSRTFRTKNEGPLTNLYSYQYSTKLYLFVDFSSNTFTDMSNVVSVGFQGGQTFDLATYPFKTLIEF</sequence>
<dbReference type="EMBL" id="MN739968">
    <property type="protein sequence ID" value="QHT80387.1"/>
    <property type="molecule type" value="Genomic_DNA"/>
</dbReference>
<proteinExistence type="predicted"/>
<reference evidence="3" key="1">
    <citation type="journal article" date="2020" name="Nature">
        <title>Giant virus diversity and host interactions through global metagenomics.</title>
        <authorList>
            <person name="Schulz F."/>
            <person name="Roux S."/>
            <person name="Paez-Espino D."/>
            <person name="Jungbluth S."/>
            <person name="Walsh D.A."/>
            <person name="Denef V.J."/>
            <person name="McMahon K.D."/>
            <person name="Konstantinidis K.T."/>
            <person name="Eloe-Fadrosh E.A."/>
            <person name="Kyrpides N.C."/>
            <person name="Woyke T."/>
        </authorList>
    </citation>
    <scope>NUCLEOTIDE SEQUENCE</scope>
    <source>
        <strain evidence="3">GVMAG-M-3300023184-120</strain>
    </source>
</reference>
<name>A0A6C0HJ39_9ZZZZ</name>
<evidence type="ECO:0008006" key="4">
    <source>
        <dbReference type="Google" id="ProtNLM"/>
    </source>
</evidence>